<evidence type="ECO:0000313" key="1">
    <source>
        <dbReference type="EMBL" id="OIR09994.1"/>
    </source>
</evidence>
<organism evidence="1">
    <name type="scientific">mine drainage metagenome</name>
    <dbReference type="NCBI Taxonomy" id="410659"/>
    <lineage>
        <taxon>unclassified sequences</taxon>
        <taxon>metagenomes</taxon>
        <taxon>ecological metagenomes</taxon>
    </lineage>
</organism>
<protein>
    <submittedName>
        <fullName evidence="1">Bacterial extracellular solute-binding protein, family 3</fullName>
    </submittedName>
</protein>
<dbReference type="EMBL" id="MLJW01000024">
    <property type="protein sequence ID" value="OIR09994.1"/>
    <property type="molecule type" value="Genomic_DNA"/>
</dbReference>
<dbReference type="AlphaFoldDB" id="A0A1J5SND2"/>
<name>A0A1J5SND2_9ZZZZ</name>
<dbReference type="SUPFAM" id="SSF53850">
    <property type="entry name" value="Periplasmic binding protein-like II"/>
    <property type="match status" value="1"/>
</dbReference>
<proteinExistence type="predicted"/>
<sequence>MGGAGSRLAALLLTGGLLAAGLPDGPAAAKGHGALPDAEPAPLPVVRLTSLDWPPFTIDAKQHPGSRPGLDEIIARAAFAAVGYRLETDFYPWQRAMALSRSDPRYLGYYPRYSPYAGKDCLLSDSLGESPLGLAERADAHLRGQSLDQLSHTTIGVVAGYLNTPEFDARVRQGRLKTETVTNDATNLRKLIYHRLTAAVIDRNVMTYLLDTTPDLAAHRDELVFDPHDFPPKALHVCFRPTEQGAALMSLFNRGLRRIDIAALTAAYFRAGHGAEKSTETQ</sequence>
<dbReference type="Gene3D" id="3.40.190.10">
    <property type="entry name" value="Periplasmic binding protein-like II"/>
    <property type="match status" value="2"/>
</dbReference>
<gene>
    <name evidence="1" type="ORF">GALL_79160</name>
</gene>
<reference evidence="1" key="1">
    <citation type="submission" date="2016-10" db="EMBL/GenBank/DDBJ databases">
        <title>Sequence of Gallionella enrichment culture.</title>
        <authorList>
            <person name="Poehlein A."/>
            <person name="Muehling M."/>
            <person name="Daniel R."/>
        </authorList>
    </citation>
    <scope>NUCLEOTIDE SEQUENCE</scope>
</reference>
<accession>A0A1J5SND2</accession>
<comment type="caution">
    <text evidence="1">The sequence shown here is derived from an EMBL/GenBank/DDBJ whole genome shotgun (WGS) entry which is preliminary data.</text>
</comment>